<dbReference type="STRING" id="582667.SAMN05192568_103624"/>
<keyword evidence="2" id="KW-1133">Transmembrane helix</keyword>
<feature type="coiled-coil region" evidence="1">
    <location>
        <begin position="224"/>
        <end position="251"/>
    </location>
</feature>
<name>A0A1I4RK53_9HYPH</name>
<keyword evidence="1" id="KW-0175">Coiled coil</keyword>
<feature type="transmembrane region" description="Helical" evidence="2">
    <location>
        <begin position="54"/>
        <end position="76"/>
    </location>
</feature>
<feature type="transmembrane region" description="Helical" evidence="2">
    <location>
        <begin position="388"/>
        <end position="408"/>
    </location>
</feature>
<protein>
    <submittedName>
        <fullName evidence="3">Capsular polysaccharide transport system permease protein</fullName>
    </submittedName>
</protein>
<dbReference type="Proteomes" id="UP000199048">
    <property type="component" value="Unassembled WGS sequence"/>
</dbReference>
<reference evidence="4" key="1">
    <citation type="submission" date="2016-10" db="EMBL/GenBank/DDBJ databases">
        <authorList>
            <person name="Varghese N."/>
            <person name="Submissions S."/>
        </authorList>
    </citation>
    <scope>NUCLEOTIDE SEQUENCE [LARGE SCALE GENOMIC DNA]</scope>
    <source>
        <strain evidence="4">BL36</strain>
    </source>
</reference>
<dbReference type="RefSeq" id="WP_092045040.1">
    <property type="nucleotide sequence ID" value="NZ_FOTK01000036.1"/>
</dbReference>
<dbReference type="InterPro" id="IPR050445">
    <property type="entry name" value="Bact_polysacc_biosynth/exp"/>
</dbReference>
<keyword evidence="2" id="KW-0812">Transmembrane</keyword>
<dbReference type="EMBL" id="FOTK01000036">
    <property type="protein sequence ID" value="SFM52617.1"/>
    <property type="molecule type" value="Genomic_DNA"/>
</dbReference>
<dbReference type="GO" id="GO:0004713">
    <property type="term" value="F:protein tyrosine kinase activity"/>
    <property type="evidence" value="ECO:0007669"/>
    <property type="project" value="TreeGrafter"/>
</dbReference>
<evidence type="ECO:0000256" key="1">
    <source>
        <dbReference type="SAM" id="Coils"/>
    </source>
</evidence>
<dbReference type="GO" id="GO:0005886">
    <property type="term" value="C:plasma membrane"/>
    <property type="evidence" value="ECO:0007669"/>
    <property type="project" value="TreeGrafter"/>
</dbReference>
<evidence type="ECO:0000256" key="2">
    <source>
        <dbReference type="SAM" id="Phobius"/>
    </source>
</evidence>
<dbReference type="OrthoDB" id="7800844at2"/>
<dbReference type="PANTHER" id="PTHR32309:SF13">
    <property type="entry name" value="FERRIC ENTEROBACTIN TRANSPORT PROTEIN FEPE"/>
    <property type="match status" value="1"/>
</dbReference>
<accession>A0A1I4RK53</accession>
<organism evidence="3 4">
    <name type="scientific">Methylobacterium pseudosasicola</name>
    <dbReference type="NCBI Taxonomy" id="582667"/>
    <lineage>
        <taxon>Bacteria</taxon>
        <taxon>Pseudomonadati</taxon>
        <taxon>Pseudomonadota</taxon>
        <taxon>Alphaproteobacteria</taxon>
        <taxon>Hyphomicrobiales</taxon>
        <taxon>Methylobacteriaceae</taxon>
        <taxon>Methylobacterium</taxon>
    </lineage>
</organism>
<proteinExistence type="predicted"/>
<keyword evidence="2" id="KW-0472">Membrane</keyword>
<keyword evidence="4" id="KW-1185">Reference proteome</keyword>
<gene>
    <name evidence="3" type="ORF">SAMN05192568_103624</name>
</gene>
<dbReference type="AlphaFoldDB" id="A0A1I4RK53"/>
<dbReference type="PANTHER" id="PTHR32309">
    <property type="entry name" value="TYROSINE-PROTEIN KINASE"/>
    <property type="match status" value="1"/>
</dbReference>
<sequence length="414" mass="45743">MSMEAQKVSGQPIASSPNGKAIAKIMRSLPNVPNFRDRKKGVTSYQSHVKSDPWILILFALCFVVPTLAGALYYGLIASDRYVTEVKFAIRPSIGTADKAAPDAVGTNAGVVNSTVAQDTLITQEYVLSRPMLEAIEAQLPIREWFGRDSVDFASRLDPEKPIEKALRYWKRRVSIDVESASGIMGLTVEAFDPDESLAIAQAILNDAEQMLGNLSMPARQDALVESTRELKIAQDRVAKLEIAQTDLRNREGLLDAEKSNEANLKLVSELRGARINLAVQLSIGQRDLGPESRRIIDIKQQIKDLDDNIARIERQATGQDPNQKRQLASALTRFEALEHERKGAIKYAEEVRKAYDRARILVARQPQFFNMITAPVKANSATEPRRALMISLVTAGSAVLFAAAVFARKTIMS</sequence>
<evidence type="ECO:0000313" key="4">
    <source>
        <dbReference type="Proteomes" id="UP000199048"/>
    </source>
</evidence>
<evidence type="ECO:0000313" key="3">
    <source>
        <dbReference type="EMBL" id="SFM52617.1"/>
    </source>
</evidence>